<keyword evidence="3 5" id="KW-1133">Transmembrane helix</keyword>
<sequence>MPPERSIDVQGFLNAHPFSRRQIGIVLLCLCTVLLDGYDTAAIAYIAPSLLTEWGLQRPDLAPVLSAALFGLVLGSLTAGPLSDRGGRRPVLIVAVLVMGAACLASAFAGDLATLIAWRFVTGIALGAAMPTALTLVSEYCPARSRAFTTNLVFCGFPVGAALGGVLAAWIIPAFGWRSVLLAGGAAPLLLALFLLLWLPESARFAVARARPVEQIRKLLAPISAAAADATRFVVTETATAAGDRRGAIRLMLSRGFVVGTLMLWIAYFMGLTIFYAMVNWMPVLFRDAGLAPATAALVAALFPLGGIGSLFSGVLMDRFDGNRIVAVFFALTGLAFIVIGQIAGQVGMLMVAVLVTGALMNTAQSSLGALAAAYYPTQARATGIAWMMGLGRFGGIAGSFLVAGLAGWQLSFSGILTALAVPAFLAAAALWLKQAAGVPQSSKALKAATAPGS</sequence>
<dbReference type="InterPro" id="IPR011701">
    <property type="entry name" value="MFS"/>
</dbReference>
<keyword evidence="4 5" id="KW-0472">Membrane</keyword>
<dbReference type="InterPro" id="IPR020846">
    <property type="entry name" value="MFS_dom"/>
</dbReference>
<dbReference type="PROSITE" id="PS50850">
    <property type="entry name" value="MFS"/>
    <property type="match status" value="1"/>
</dbReference>
<feature type="transmembrane region" description="Helical" evidence="5">
    <location>
        <begin position="179"/>
        <end position="199"/>
    </location>
</feature>
<gene>
    <name evidence="7" type="ORF">FZ942_13450</name>
</gene>
<name>A0A5A9GP32_AZOLI</name>
<evidence type="ECO:0000256" key="4">
    <source>
        <dbReference type="ARBA" id="ARBA00023136"/>
    </source>
</evidence>
<dbReference type="Pfam" id="PF07690">
    <property type="entry name" value="MFS_1"/>
    <property type="match status" value="1"/>
</dbReference>
<organism evidence="7 8">
    <name type="scientific">Azospirillum lipoferum</name>
    <dbReference type="NCBI Taxonomy" id="193"/>
    <lineage>
        <taxon>Bacteria</taxon>
        <taxon>Pseudomonadati</taxon>
        <taxon>Pseudomonadota</taxon>
        <taxon>Alphaproteobacteria</taxon>
        <taxon>Rhodospirillales</taxon>
        <taxon>Azospirillaceae</taxon>
        <taxon>Azospirillum</taxon>
    </lineage>
</organism>
<keyword evidence="8" id="KW-1185">Reference proteome</keyword>
<dbReference type="PANTHER" id="PTHR23508:SF10">
    <property type="entry name" value="CARBOXYLIC ACID TRANSPORTER PROTEIN HOMOLOG"/>
    <property type="match status" value="1"/>
</dbReference>
<comment type="caution">
    <text evidence="7">The sequence shown here is derived from an EMBL/GenBank/DDBJ whole genome shotgun (WGS) entry which is preliminary data.</text>
</comment>
<dbReference type="PROSITE" id="PS00217">
    <property type="entry name" value="SUGAR_TRANSPORT_2"/>
    <property type="match status" value="1"/>
</dbReference>
<dbReference type="Gene3D" id="1.20.1250.20">
    <property type="entry name" value="MFS general substrate transporter like domains"/>
    <property type="match status" value="1"/>
</dbReference>
<evidence type="ECO:0000256" key="1">
    <source>
        <dbReference type="ARBA" id="ARBA00004141"/>
    </source>
</evidence>
<feature type="transmembrane region" description="Helical" evidence="5">
    <location>
        <begin position="91"/>
        <end position="110"/>
    </location>
</feature>
<feature type="domain" description="Major facilitator superfamily (MFS) profile" evidence="6">
    <location>
        <begin position="25"/>
        <end position="439"/>
    </location>
</feature>
<evidence type="ECO:0000256" key="2">
    <source>
        <dbReference type="ARBA" id="ARBA00022692"/>
    </source>
</evidence>
<evidence type="ECO:0000256" key="3">
    <source>
        <dbReference type="ARBA" id="ARBA00022989"/>
    </source>
</evidence>
<feature type="transmembrane region" description="Helical" evidence="5">
    <location>
        <begin position="325"/>
        <end position="344"/>
    </location>
</feature>
<reference evidence="7 8" key="1">
    <citation type="submission" date="2019-08" db="EMBL/GenBank/DDBJ databases">
        <authorList>
            <person name="Grouzdev D."/>
            <person name="Tikhonova E."/>
            <person name="Kravchenko I."/>
        </authorList>
    </citation>
    <scope>NUCLEOTIDE SEQUENCE [LARGE SCALE GENOMIC DNA]</scope>
    <source>
        <strain evidence="7 8">59b</strain>
    </source>
</reference>
<evidence type="ECO:0000313" key="7">
    <source>
        <dbReference type="EMBL" id="KAA0596167.1"/>
    </source>
</evidence>
<feature type="transmembrane region" description="Helical" evidence="5">
    <location>
        <begin position="61"/>
        <end position="79"/>
    </location>
</feature>
<protein>
    <submittedName>
        <fullName evidence="7">MFS transporter</fullName>
    </submittedName>
</protein>
<dbReference type="OrthoDB" id="9784658at2"/>
<dbReference type="SUPFAM" id="SSF103473">
    <property type="entry name" value="MFS general substrate transporter"/>
    <property type="match status" value="1"/>
</dbReference>
<evidence type="ECO:0000259" key="6">
    <source>
        <dbReference type="PROSITE" id="PS50850"/>
    </source>
</evidence>
<proteinExistence type="predicted"/>
<dbReference type="InterPro" id="IPR036259">
    <property type="entry name" value="MFS_trans_sf"/>
</dbReference>
<dbReference type="CDD" id="cd17365">
    <property type="entry name" value="MFS_PcaK_like"/>
    <property type="match status" value="1"/>
</dbReference>
<dbReference type="AlphaFoldDB" id="A0A5A9GP32"/>
<feature type="transmembrane region" description="Helical" evidence="5">
    <location>
        <begin position="291"/>
        <end position="313"/>
    </location>
</feature>
<dbReference type="Proteomes" id="UP000324927">
    <property type="component" value="Unassembled WGS sequence"/>
</dbReference>
<dbReference type="InterPro" id="IPR005829">
    <property type="entry name" value="Sugar_transporter_CS"/>
</dbReference>
<feature type="transmembrane region" description="Helical" evidence="5">
    <location>
        <begin position="116"/>
        <end position="137"/>
    </location>
</feature>
<feature type="transmembrane region" description="Helical" evidence="5">
    <location>
        <begin position="256"/>
        <end position="279"/>
    </location>
</feature>
<dbReference type="GO" id="GO:0005886">
    <property type="term" value="C:plasma membrane"/>
    <property type="evidence" value="ECO:0007669"/>
    <property type="project" value="TreeGrafter"/>
</dbReference>
<feature type="transmembrane region" description="Helical" evidence="5">
    <location>
        <begin position="413"/>
        <end position="433"/>
    </location>
</feature>
<evidence type="ECO:0000256" key="5">
    <source>
        <dbReference type="SAM" id="Phobius"/>
    </source>
</evidence>
<feature type="transmembrane region" description="Helical" evidence="5">
    <location>
        <begin position="149"/>
        <end position="173"/>
    </location>
</feature>
<keyword evidence="2 5" id="KW-0812">Transmembrane</keyword>
<evidence type="ECO:0000313" key="8">
    <source>
        <dbReference type="Proteomes" id="UP000324927"/>
    </source>
</evidence>
<dbReference type="EMBL" id="VTTN01000004">
    <property type="protein sequence ID" value="KAA0596167.1"/>
    <property type="molecule type" value="Genomic_DNA"/>
</dbReference>
<feature type="transmembrane region" description="Helical" evidence="5">
    <location>
        <begin position="23"/>
        <end position="46"/>
    </location>
</feature>
<feature type="transmembrane region" description="Helical" evidence="5">
    <location>
        <begin position="350"/>
        <end position="373"/>
    </location>
</feature>
<comment type="subcellular location">
    <subcellularLocation>
        <location evidence="1">Membrane</location>
        <topology evidence="1">Multi-pass membrane protein</topology>
    </subcellularLocation>
</comment>
<feature type="transmembrane region" description="Helical" evidence="5">
    <location>
        <begin position="385"/>
        <end position="407"/>
    </location>
</feature>
<accession>A0A5A9GP32</accession>
<dbReference type="PANTHER" id="PTHR23508">
    <property type="entry name" value="CARBOXYLIC ACID TRANSPORTER PROTEIN HOMOLOG"/>
    <property type="match status" value="1"/>
</dbReference>
<dbReference type="GO" id="GO:0046943">
    <property type="term" value="F:carboxylic acid transmembrane transporter activity"/>
    <property type="evidence" value="ECO:0007669"/>
    <property type="project" value="TreeGrafter"/>
</dbReference>
<dbReference type="RefSeq" id="WP_149231563.1">
    <property type="nucleotide sequence ID" value="NZ_JALJXJ010000005.1"/>
</dbReference>